<keyword evidence="1" id="KW-1133">Transmembrane helix</keyword>
<keyword evidence="3" id="KW-1185">Reference proteome</keyword>
<feature type="transmembrane region" description="Helical" evidence="1">
    <location>
        <begin position="127"/>
        <end position="145"/>
    </location>
</feature>
<name>A0ABW8UCR2_9LACO</name>
<evidence type="ECO:0000256" key="1">
    <source>
        <dbReference type="SAM" id="Phobius"/>
    </source>
</evidence>
<keyword evidence="1" id="KW-0472">Membrane</keyword>
<organism evidence="2 3">
    <name type="scientific">Loigolactobacillus zhaoyuanensis</name>
    <dbReference type="NCBI Taxonomy" id="2486017"/>
    <lineage>
        <taxon>Bacteria</taxon>
        <taxon>Bacillati</taxon>
        <taxon>Bacillota</taxon>
        <taxon>Bacilli</taxon>
        <taxon>Lactobacillales</taxon>
        <taxon>Lactobacillaceae</taxon>
        <taxon>Loigolactobacillus</taxon>
    </lineage>
</organism>
<dbReference type="EMBL" id="JBGQPK010000033">
    <property type="protein sequence ID" value="MFL2029636.1"/>
    <property type="molecule type" value="Genomic_DNA"/>
</dbReference>
<evidence type="ECO:0000313" key="2">
    <source>
        <dbReference type="EMBL" id="MFL2029636.1"/>
    </source>
</evidence>
<dbReference type="RefSeq" id="WP_125551002.1">
    <property type="nucleotide sequence ID" value="NZ_JBGQPK010000033.1"/>
</dbReference>
<dbReference type="Proteomes" id="UP001625389">
    <property type="component" value="Unassembled WGS sequence"/>
</dbReference>
<accession>A0ABW8UCR2</accession>
<feature type="transmembrane region" description="Helical" evidence="1">
    <location>
        <begin position="50"/>
        <end position="72"/>
    </location>
</feature>
<comment type="caution">
    <text evidence="2">The sequence shown here is derived from an EMBL/GenBank/DDBJ whole genome shotgun (WGS) entry which is preliminary data.</text>
</comment>
<keyword evidence="1" id="KW-0812">Transmembrane</keyword>
<gene>
    <name evidence="2" type="ORF">ACEN34_08400</name>
</gene>
<feature type="transmembrane region" description="Helical" evidence="1">
    <location>
        <begin position="152"/>
        <end position="170"/>
    </location>
</feature>
<evidence type="ECO:0000313" key="3">
    <source>
        <dbReference type="Proteomes" id="UP001625389"/>
    </source>
</evidence>
<sequence length="242" mass="27739">MDGQNILVVAMSWAAQLTVAIFFIAGFVSFYTEIWNQAFRNTQRPRSERIVLRAILILLSIGLGSVLHFAGYISGNNAMMYHNIGLFILVFALLDEEINLGEYLIRGGALIVVWAMHHMSHFMPQRFTISMLILLLLMVVIWAYRRVIEPRFILRLLFASLIALDFWLTLPNHSAGMTMSPSIEVEAVLMFFVMKLSTGRQQNLWAHNEQVAHLANYDELTNTKNFTAYLRLLVLHTLVNNH</sequence>
<evidence type="ECO:0008006" key="4">
    <source>
        <dbReference type="Google" id="ProtNLM"/>
    </source>
</evidence>
<protein>
    <recommendedName>
        <fullName evidence="4">Diguanylate cyclase</fullName>
    </recommendedName>
</protein>
<proteinExistence type="predicted"/>
<reference evidence="2 3" key="1">
    <citation type="submission" date="2024-08" db="EMBL/GenBank/DDBJ databases">
        <authorList>
            <person name="Arias E."/>
        </authorList>
    </citation>
    <scope>NUCLEOTIDE SEQUENCE [LARGE SCALE GENOMIC DNA]</scope>
    <source>
        <strain evidence="2 3">FAM 25317</strain>
    </source>
</reference>
<feature type="transmembrane region" description="Helical" evidence="1">
    <location>
        <begin position="6"/>
        <end position="30"/>
    </location>
</feature>